<reference evidence="6" key="1">
    <citation type="submission" date="2019-06" db="EMBL/GenBank/DDBJ databases">
        <authorList>
            <person name="Zheng W."/>
        </authorList>
    </citation>
    <scope>NUCLEOTIDE SEQUENCE</scope>
    <source>
        <strain evidence="6">QDHG01</strain>
    </source>
</reference>
<dbReference type="Pfam" id="PF00069">
    <property type="entry name" value="Pkinase"/>
    <property type="match status" value="1"/>
</dbReference>
<dbReference type="GO" id="GO:0005524">
    <property type="term" value="F:ATP binding"/>
    <property type="evidence" value="ECO:0007669"/>
    <property type="project" value="UniProtKB-UniRule"/>
</dbReference>
<feature type="compositionally biased region" description="Polar residues" evidence="4">
    <location>
        <begin position="687"/>
        <end position="696"/>
    </location>
</feature>
<dbReference type="AlphaFoldDB" id="A0A8J8T7B7"/>
<keyword evidence="1 3" id="KW-0547">Nucleotide-binding</keyword>
<dbReference type="Gene3D" id="1.10.510.10">
    <property type="entry name" value="Transferase(Phosphotransferase) domain 1"/>
    <property type="match status" value="1"/>
</dbReference>
<dbReference type="GO" id="GO:0005737">
    <property type="term" value="C:cytoplasm"/>
    <property type="evidence" value="ECO:0007669"/>
    <property type="project" value="TreeGrafter"/>
</dbReference>
<feature type="compositionally biased region" description="Acidic residues" evidence="4">
    <location>
        <begin position="918"/>
        <end position="928"/>
    </location>
</feature>
<dbReference type="InterPro" id="IPR000719">
    <property type="entry name" value="Prot_kinase_dom"/>
</dbReference>
<dbReference type="GO" id="GO:0004674">
    <property type="term" value="F:protein serine/threonine kinase activity"/>
    <property type="evidence" value="ECO:0007669"/>
    <property type="project" value="InterPro"/>
</dbReference>
<dbReference type="PROSITE" id="PS50011">
    <property type="entry name" value="PROTEIN_KINASE_DOM"/>
    <property type="match status" value="1"/>
</dbReference>
<protein>
    <recommendedName>
        <fullName evidence="5">Protein kinase domain-containing protein</fullName>
    </recommendedName>
</protein>
<feature type="domain" description="Protein kinase" evidence="5">
    <location>
        <begin position="9"/>
        <end position="294"/>
    </location>
</feature>
<feature type="region of interest" description="Disordered" evidence="4">
    <location>
        <begin position="494"/>
        <end position="538"/>
    </location>
</feature>
<name>A0A8J8T7B7_HALGN</name>
<evidence type="ECO:0000313" key="7">
    <source>
        <dbReference type="Proteomes" id="UP000785679"/>
    </source>
</evidence>
<evidence type="ECO:0000256" key="2">
    <source>
        <dbReference type="ARBA" id="ARBA00022840"/>
    </source>
</evidence>
<dbReference type="SUPFAM" id="SSF56112">
    <property type="entry name" value="Protein kinase-like (PK-like)"/>
    <property type="match status" value="1"/>
</dbReference>
<feature type="region of interest" description="Disordered" evidence="4">
    <location>
        <begin position="571"/>
        <end position="697"/>
    </location>
</feature>
<feature type="compositionally biased region" description="Gly residues" evidence="4">
    <location>
        <begin position="525"/>
        <end position="537"/>
    </location>
</feature>
<evidence type="ECO:0000256" key="1">
    <source>
        <dbReference type="ARBA" id="ARBA00022741"/>
    </source>
</evidence>
<evidence type="ECO:0000256" key="3">
    <source>
        <dbReference type="PROSITE-ProRule" id="PRU10141"/>
    </source>
</evidence>
<dbReference type="SMART" id="SM00220">
    <property type="entry name" value="S_TKc"/>
    <property type="match status" value="1"/>
</dbReference>
<dbReference type="PROSITE" id="PS00108">
    <property type="entry name" value="PROTEIN_KINASE_ST"/>
    <property type="match status" value="1"/>
</dbReference>
<dbReference type="PROSITE" id="PS00107">
    <property type="entry name" value="PROTEIN_KINASE_ATP"/>
    <property type="match status" value="1"/>
</dbReference>
<keyword evidence="2 3" id="KW-0067">ATP-binding</keyword>
<dbReference type="Proteomes" id="UP000785679">
    <property type="component" value="Unassembled WGS sequence"/>
</dbReference>
<dbReference type="GO" id="GO:0010506">
    <property type="term" value="P:regulation of autophagy"/>
    <property type="evidence" value="ECO:0007669"/>
    <property type="project" value="InterPro"/>
</dbReference>
<proteinExistence type="predicted"/>
<evidence type="ECO:0000256" key="4">
    <source>
        <dbReference type="SAM" id="MobiDB-lite"/>
    </source>
</evidence>
<dbReference type="InterPro" id="IPR045269">
    <property type="entry name" value="Atg1-like"/>
</dbReference>
<feature type="compositionally biased region" description="Acidic residues" evidence="4">
    <location>
        <begin position="617"/>
        <end position="639"/>
    </location>
</feature>
<feature type="binding site" evidence="3">
    <location>
        <position position="38"/>
    </location>
    <ligand>
        <name>ATP</name>
        <dbReference type="ChEBI" id="CHEBI:30616"/>
    </ligand>
</feature>
<sequence>MKRKQIKNYILEEKVGQGMFSTVFLCRHELTGELFACKKFTRAKMTRTSLKNLHEEIKILSNLPQECEHIIRLKDTIKTANHFYLIIDYCNGGDLEELLESRRILKEQEAQVIFSQVIKAMKVLRDLRVVHRDIKNANILLHFPPQPQKGKFGRTIPAHRCLVSDHPIVGQDTAKFQVKLADFGFSMVLPDDQQSEQQCGTPLNMAPEILNGKGYGYKVDMWSIGVSMYEALTGQTPFFGTDRDDLTRNVNAGLIRLPSNLQLSNSGMDFLSKCLRYEPDQRISIDHAMNHPFINPDSPQYMEKICLRPMIQVSKSIANVATSNTMMANSQSLYINQILNQRFGSAAQDGGQHQRYQIQYLDVHTGRYYDEDSIQQARSDEANKLKQSFEKGAINAVAGSNRPLNQLKDGQYFQEPAEAQQDMIWGSIPGDTQSIRVDSDQVSFLSKRHKMKERDLKVHISKHLQEDKMQRKISEMGILNKYVNKPQDIYTEQSISYASSPDRRKKDYTRLKSLNDGQYRKRDQNGGGPGGLVGQQDGGVFYKQDTFQNVPAYDKGGKFSETQKYDRVAEDGHSMGGLGAAEENHQRNAGGPNMGYRKVNTKKSRKAIREDDSVYFNDEEEDEDQIQEEDSEEEEDDDSSSQKEGLDNSEENQEDPTPEGSVPNESRQAGGSSGAHGAPNKHHNKQSLRSNNLGSKSISEEEEQIIIDEQLGGGPQNVLLNPIPLLKTNFNSSFSRSTIESSKLAVLVHGGAAVPYQAPIQRIHTVFEAQEEEENGGDTSQDNPPSFSQLAEMGMMDMRVDPEECKIAYESLIMSHIQVGESGKQTSGWHALQSEIKPFYQREYIGSQCKQFQLSNLNNHLEIAAQSHNVNIGERIKVLLAPPMSEQNFDESDDQDISLGEDEYGVSQIKNNILIANNEDEEEEENNGDGDRDQNSLFAQDTCKTQKINRQQDSQGRGLLQFRISLLSIQNRKEGF</sequence>
<organism evidence="6 7">
    <name type="scientific">Halteria grandinella</name>
    <dbReference type="NCBI Taxonomy" id="5974"/>
    <lineage>
        <taxon>Eukaryota</taxon>
        <taxon>Sar</taxon>
        <taxon>Alveolata</taxon>
        <taxon>Ciliophora</taxon>
        <taxon>Intramacronucleata</taxon>
        <taxon>Spirotrichea</taxon>
        <taxon>Stichotrichia</taxon>
        <taxon>Sporadotrichida</taxon>
        <taxon>Halteriidae</taxon>
        <taxon>Halteria</taxon>
    </lineage>
</organism>
<feature type="compositionally biased region" description="Basic and acidic residues" evidence="4">
    <location>
        <begin position="501"/>
        <end position="510"/>
    </location>
</feature>
<dbReference type="InterPro" id="IPR017441">
    <property type="entry name" value="Protein_kinase_ATP_BS"/>
</dbReference>
<comment type="caution">
    <text evidence="6">The sequence shown here is derived from an EMBL/GenBank/DDBJ whole genome shotgun (WGS) entry which is preliminary data.</text>
</comment>
<evidence type="ECO:0000259" key="5">
    <source>
        <dbReference type="PROSITE" id="PS50011"/>
    </source>
</evidence>
<accession>A0A8J8T7B7</accession>
<keyword evidence="7" id="KW-1185">Reference proteome</keyword>
<dbReference type="InterPro" id="IPR008271">
    <property type="entry name" value="Ser/Thr_kinase_AS"/>
</dbReference>
<feature type="region of interest" description="Disordered" evidence="4">
    <location>
        <begin position="916"/>
        <end position="936"/>
    </location>
</feature>
<dbReference type="InterPro" id="IPR011009">
    <property type="entry name" value="Kinase-like_dom_sf"/>
</dbReference>
<gene>
    <name evidence="6" type="ORF">FGO68_gene12433</name>
</gene>
<dbReference type="EMBL" id="RRYP01002127">
    <property type="protein sequence ID" value="TNV85127.1"/>
    <property type="molecule type" value="Genomic_DNA"/>
</dbReference>
<dbReference type="PANTHER" id="PTHR24348">
    <property type="entry name" value="SERINE/THREONINE-PROTEIN KINASE UNC-51-RELATED"/>
    <property type="match status" value="1"/>
</dbReference>
<feature type="compositionally biased region" description="Acidic residues" evidence="4">
    <location>
        <begin position="647"/>
        <end position="657"/>
    </location>
</feature>
<evidence type="ECO:0000313" key="6">
    <source>
        <dbReference type="EMBL" id="TNV85127.1"/>
    </source>
</evidence>